<reference evidence="3 4" key="1">
    <citation type="submission" date="2019-03" db="EMBL/GenBank/DDBJ databases">
        <title>The genome sequence of a newly discovered highly antifungal drug resistant Aspergillus species, Aspergillus tanneri NIH 1004.</title>
        <authorList>
            <person name="Mounaud S."/>
            <person name="Singh I."/>
            <person name="Joardar V."/>
            <person name="Pakala S."/>
            <person name="Pakala S."/>
            <person name="Venepally P."/>
            <person name="Hoover J."/>
            <person name="Nierman W."/>
            <person name="Chung J."/>
            <person name="Losada L."/>
        </authorList>
    </citation>
    <scope>NUCLEOTIDE SEQUENCE [LARGE SCALE GENOMIC DNA]</scope>
    <source>
        <strain evidence="3 4">NIH1004</strain>
    </source>
</reference>
<evidence type="ECO:0000313" key="2">
    <source>
        <dbReference type="EMBL" id="KAA8646949.1"/>
    </source>
</evidence>
<proteinExistence type="predicted"/>
<keyword evidence="4" id="KW-1185">Reference proteome</keyword>
<evidence type="ECO:0000313" key="5">
    <source>
        <dbReference type="Proteomes" id="UP000324241"/>
    </source>
</evidence>
<gene>
    <name evidence="2" type="ORF">ATNIH1004_005628</name>
    <name evidence="3" type="ORF">EYZ11_012239</name>
</gene>
<accession>A0A4S3J108</accession>
<dbReference type="Proteomes" id="UP000308092">
    <property type="component" value="Unassembled WGS sequence"/>
</dbReference>
<evidence type="ECO:0000313" key="3">
    <source>
        <dbReference type="EMBL" id="THC88315.1"/>
    </source>
</evidence>
<feature type="compositionally biased region" description="Low complexity" evidence="1">
    <location>
        <begin position="1"/>
        <end position="20"/>
    </location>
</feature>
<name>A0A4S3J108_9EURO</name>
<dbReference type="EMBL" id="QUQM01000004">
    <property type="protein sequence ID" value="KAA8646949.1"/>
    <property type="molecule type" value="Genomic_DNA"/>
</dbReference>
<dbReference type="Proteomes" id="UP000324241">
    <property type="component" value="Unassembled WGS sequence"/>
</dbReference>
<feature type="region of interest" description="Disordered" evidence="1">
    <location>
        <begin position="1"/>
        <end position="26"/>
    </location>
</feature>
<sequence length="66" mass="7182">MASKTSFDTTSTYTASSTATLKGKEGSKKWFSKKATVDCERPKSPASKAAERALHSEAVAKYFSMR</sequence>
<reference evidence="2 5" key="2">
    <citation type="submission" date="2019-08" db="EMBL/GenBank/DDBJ databases">
        <title>The genome sequence of a newly discovered highly antifungal drug resistant Aspergillus species, Aspergillus tanneri NIH 1004.</title>
        <authorList>
            <person name="Mounaud S."/>
            <person name="Singh I."/>
            <person name="Joardar V."/>
            <person name="Pakala S."/>
            <person name="Pakala S."/>
            <person name="Venepally P."/>
            <person name="Chung J.K."/>
            <person name="Losada L."/>
            <person name="Nierman W.C."/>
        </authorList>
    </citation>
    <scope>NUCLEOTIDE SEQUENCE [LARGE SCALE GENOMIC DNA]</scope>
    <source>
        <strain evidence="2 5">NIH1004</strain>
    </source>
</reference>
<dbReference type="AlphaFoldDB" id="A0A4S3J108"/>
<dbReference type="EMBL" id="SOSA01000878">
    <property type="protein sequence ID" value="THC88315.1"/>
    <property type="molecule type" value="Genomic_DNA"/>
</dbReference>
<dbReference type="GeneID" id="54328330"/>
<evidence type="ECO:0000256" key="1">
    <source>
        <dbReference type="SAM" id="MobiDB-lite"/>
    </source>
</evidence>
<comment type="caution">
    <text evidence="3">The sequence shown here is derived from an EMBL/GenBank/DDBJ whole genome shotgun (WGS) entry which is preliminary data.</text>
</comment>
<dbReference type="VEuPathDB" id="FungiDB:EYZ11_012239"/>
<evidence type="ECO:0000313" key="4">
    <source>
        <dbReference type="Proteomes" id="UP000308092"/>
    </source>
</evidence>
<dbReference type="RefSeq" id="XP_033426310.1">
    <property type="nucleotide sequence ID" value="XM_033570278.1"/>
</dbReference>
<protein>
    <submittedName>
        <fullName evidence="3">Uncharacterized protein</fullName>
    </submittedName>
</protein>
<organism evidence="3 4">
    <name type="scientific">Aspergillus tanneri</name>
    <dbReference type="NCBI Taxonomy" id="1220188"/>
    <lineage>
        <taxon>Eukaryota</taxon>
        <taxon>Fungi</taxon>
        <taxon>Dikarya</taxon>
        <taxon>Ascomycota</taxon>
        <taxon>Pezizomycotina</taxon>
        <taxon>Eurotiomycetes</taxon>
        <taxon>Eurotiomycetidae</taxon>
        <taxon>Eurotiales</taxon>
        <taxon>Aspergillaceae</taxon>
        <taxon>Aspergillus</taxon>
        <taxon>Aspergillus subgen. Circumdati</taxon>
    </lineage>
</organism>